<dbReference type="GO" id="GO:0031119">
    <property type="term" value="P:tRNA pseudouridine synthesis"/>
    <property type="evidence" value="ECO:0007669"/>
    <property type="project" value="UniProtKB-UniRule"/>
</dbReference>
<organism evidence="7 8">
    <name type="scientific">Candidatus Coprenecus avistercoris</name>
    <dbReference type="NCBI Taxonomy" id="2840730"/>
    <lineage>
        <taxon>Bacteria</taxon>
        <taxon>Pseudomonadati</taxon>
        <taxon>Bacteroidota</taxon>
        <taxon>Bacteroidia</taxon>
        <taxon>Bacteroidales</taxon>
        <taxon>Rikenellaceae</taxon>
        <taxon>Rikenellaceae incertae sedis</taxon>
        <taxon>Candidatus Coprenecus</taxon>
    </lineage>
</organism>
<keyword evidence="3 5" id="KW-0819">tRNA processing</keyword>
<dbReference type="PANTHER" id="PTHR13767:SF2">
    <property type="entry name" value="PSEUDOURIDYLATE SYNTHASE TRUB1"/>
    <property type="match status" value="1"/>
</dbReference>
<dbReference type="Proteomes" id="UP000886744">
    <property type="component" value="Unassembled WGS sequence"/>
</dbReference>
<evidence type="ECO:0000313" key="7">
    <source>
        <dbReference type="EMBL" id="HIR62737.1"/>
    </source>
</evidence>
<dbReference type="GO" id="GO:1990481">
    <property type="term" value="P:mRNA pseudouridine synthesis"/>
    <property type="evidence" value="ECO:0007669"/>
    <property type="project" value="TreeGrafter"/>
</dbReference>
<proteinExistence type="inferred from homology"/>
<dbReference type="EC" id="5.4.99.25" evidence="5"/>
<reference evidence="7" key="2">
    <citation type="journal article" date="2021" name="PeerJ">
        <title>Extensive microbial diversity within the chicken gut microbiome revealed by metagenomics and culture.</title>
        <authorList>
            <person name="Gilroy R."/>
            <person name="Ravi A."/>
            <person name="Getino M."/>
            <person name="Pursley I."/>
            <person name="Horton D.L."/>
            <person name="Alikhan N.F."/>
            <person name="Baker D."/>
            <person name="Gharbi K."/>
            <person name="Hall N."/>
            <person name="Watson M."/>
            <person name="Adriaenssens E.M."/>
            <person name="Foster-Nyarko E."/>
            <person name="Jarju S."/>
            <person name="Secka A."/>
            <person name="Antonio M."/>
            <person name="Oren A."/>
            <person name="Chaudhuri R.R."/>
            <person name="La Ragione R."/>
            <person name="Hildebrand F."/>
            <person name="Pallen M.J."/>
        </authorList>
    </citation>
    <scope>NUCLEOTIDE SEQUENCE</scope>
    <source>
        <strain evidence="7">ChiHjej13B12-12457</strain>
    </source>
</reference>
<protein>
    <recommendedName>
        <fullName evidence="5">tRNA pseudouridine synthase B</fullName>
        <ecNumber evidence="5">5.4.99.25</ecNumber>
    </recommendedName>
    <alternativeName>
        <fullName evidence="5">tRNA pseudouridine(55) synthase</fullName>
        <shortName evidence="5">Psi55 synthase</shortName>
    </alternativeName>
    <alternativeName>
        <fullName evidence="5">tRNA pseudouridylate synthase</fullName>
    </alternativeName>
    <alternativeName>
        <fullName evidence="5">tRNA-uridine isomerase</fullName>
    </alternativeName>
</protein>
<feature type="active site" description="Nucleophile" evidence="5">
    <location>
        <position position="65"/>
    </location>
</feature>
<comment type="catalytic activity">
    <reaction evidence="1 5">
        <text>uridine(55) in tRNA = pseudouridine(55) in tRNA</text>
        <dbReference type="Rhea" id="RHEA:42532"/>
        <dbReference type="Rhea" id="RHEA-COMP:10101"/>
        <dbReference type="Rhea" id="RHEA-COMP:10102"/>
        <dbReference type="ChEBI" id="CHEBI:65314"/>
        <dbReference type="ChEBI" id="CHEBI:65315"/>
        <dbReference type="EC" id="5.4.99.25"/>
    </reaction>
</comment>
<feature type="domain" description="Pseudouridine synthase II N-terminal" evidence="6">
    <location>
        <begin position="50"/>
        <end position="198"/>
    </location>
</feature>
<sequence>MYAVIDRNTPAGTSLSPELYPEGWVMVLDKPYRWTSADAVRKIKFTLKKLYHQNNIKVGHAGTLDPLATGVLLICAGKATKVSEALQAERKEYIAEVTFGATTPSFDMEHEVDARYPWEHITEEAIAVALKSMEGEQMQLPPVYSAKYVDGIRAYEMARQGEEVALKAARINIYATQLIEYRPPVLKVAVQCSKGTYIRAFARDLGVALGSGAYLSGLVRTASGGFSIGNALTMEDFQERF</sequence>
<name>A0A9D1J6K5_9BACT</name>
<comment type="similarity">
    <text evidence="2 5">Belongs to the pseudouridine synthase TruB family. Type 1 subfamily.</text>
</comment>
<dbReference type="AlphaFoldDB" id="A0A9D1J6K5"/>
<dbReference type="InterPro" id="IPR014780">
    <property type="entry name" value="tRNA_psdUridine_synth_TruB"/>
</dbReference>
<evidence type="ECO:0000256" key="5">
    <source>
        <dbReference type="HAMAP-Rule" id="MF_01080"/>
    </source>
</evidence>
<comment type="function">
    <text evidence="5">Responsible for synthesis of pseudouridine from uracil-55 in the psi GC loop of transfer RNAs.</text>
</comment>
<evidence type="ECO:0000256" key="1">
    <source>
        <dbReference type="ARBA" id="ARBA00000385"/>
    </source>
</evidence>
<dbReference type="PANTHER" id="PTHR13767">
    <property type="entry name" value="TRNA-PSEUDOURIDINE SYNTHASE"/>
    <property type="match status" value="1"/>
</dbReference>
<dbReference type="CDD" id="cd02573">
    <property type="entry name" value="PseudoU_synth_EcTruB"/>
    <property type="match status" value="1"/>
</dbReference>
<dbReference type="GO" id="GO:0003723">
    <property type="term" value="F:RNA binding"/>
    <property type="evidence" value="ECO:0007669"/>
    <property type="project" value="InterPro"/>
</dbReference>
<comment type="caution">
    <text evidence="7">The sequence shown here is derived from an EMBL/GenBank/DDBJ whole genome shotgun (WGS) entry which is preliminary data.</text>
</comment>
<evidence type="ECO:0000256" key="4">
    <source>
        <dbReference type="ARBA" id="ARBA00023235"/>
    </source>
</evidence>
<accession>A0A9D1J6K5</accession>
<evidence type="ECO:0000313" key="8">
    <source>
        <dbReference type="Proteomes" id="UP000886744"/>
    </source>
</evidence>
<dbReference type="HAMAP" id="MF_01080">
    <property type="entry name" value="TruB_bact"/>
    <property type="match status" value="1"/>
</dbReference>
<dbReference type="Pfam" id="PF01509">
    <property type="entry name" value="TruB_N"/>
    <property type="match status" value="1"/>
</dbReference>
<dbReference type="InterPro" id="IPR020103">
    <property type="entry name" value="PsdUridine_synth_cat_dom_sf"/>
</dbReference>
<evidence type="ECO:0000259" key="6">
    <source>
        <dbReference type="Pfam" id="PF01509"/>
    </source>
</evidence>
<gene>
    <name evidence="5 7" type="primary">truB</name>
    <name evidence="7" type="ORF">IAC94_04355</name>
</gene>
<keyword evidence="4 5" id="KW-0413">Isomerase</keyword>
<dbReference type="InterPro" id="IPR002501">
    <property type="entry name" value="PsdUridine_synth_N"/>
</dbReference>
<dbReference type="EMBL" id="DVHI01000057">
    <property type="protein sequence ID" value="HIR62737.1"/>
    <property type="molecule type" value="Genomic_DNA"/>
</dbReference>
<evidence type="ECO:0000256" key="2">
    <source>
        <dbReference type="ARBA" id="ARBA00005642"/>
    </source>
</evidence>
<dbReference type="SUPFAM" id="SSF55120">
    <property type="entry name" value="Pseudouridine synthase"/>
    <property type="match status" value="1"/>
</dbReference>
<dbReference type="GO" id="GO:0160148">
    <property type="term" value="F:tRNA pseudouridine(55) synthase activity"/>
    <property type="evidence" value="ECO:0007669"/>
    <property type="project" value="UniProtKB-EC"/>
</dbReference>
<reference evidence="7" key="1">
    <citation type="submission" date="2020-10" db="EMBL/GenBank/DDBJ databases">
        <authorList>
            <person name="Gilroy R."/>
        </authorList>
    </citation>
    <scope>NUCLEOTIDE SEQUENCE</scope>
    <source>
        <strain evidence="7">ChiHjej13B12-12457</strain>
    </source>
</reference>
<evidence type="ECO:0000256" key="3">
    <source>
        <dbReference type="ARBA" id="ARBA00022694"/>
    </source>
</evidence>
<dbReference type="Gene3D" id="3.30.2350.10">
    <property type="entry name" value="Pseudouridine synthase"/>
    <property type="match status" value="1"/>
</dbReference>
<dbReference type="NCBIfam" id="TIGR00431">
    <property type="entry name" value="TruB"/>
    <property type="match status" value="1"/>
</dbReference>